<keyword evidence="4" id="KW-1185">Reference proteome</keyword>
<keyword evidence="2" id="KW-0472">Membrane</keyword>
<gene>
    <name evidence="3" type="ORF">L0M17_17980</name>
</gene>
<evidence type="ECO:0000256" key="1">
    <source>
        <dbReference type="SAM" id="MobiDB-lite"/>
    </source>
</evidence>
<evidence type="ECO:0000313" key="3">
    <source>
        <dbReference type="EMBL" id="MCH6471832.1"/>
    </source>
</evidence>
<dbReference type="Proteomes" id="UP001202922">
    <property type="component" value="Unassembled WGS sequence"/>
</dbReference>
<name>A0ABS9U572_9MICC</name>
<sequence>MVERTLLGTTLGSGLAAGAAGTTALNAATYLDMALRARPASSTPEESARRLAQSAGVSIPGNEEEQQNRLAGLGPLLGIGAGIATGLVLAAARAAGFKPGRVLGTLTAAAAAMAAGNAPMVVLKITDPRTWSATDWASDILPHLAYGIAADAVLRSQR</sequence>
<organism evidence="3 4">
    <name type="scientific">Sinomonas terrae</name>
    <dbReference type="NCBI Taxonomy" id="2908838"/>
    <lineage>
        <taxon>Bacteria</taxon>
        <taxon>Bacillati</taxon>
        <taxon>Actinomycetota</taxon>
        <taxon>Actinomycetes</taxon>
        <taxon>Micrococcales</taxon>
        <taxon>Micrococcaceae</taxon>
        <taxon>Sinomonas</taxon>
    </lineage>
</organism>
<feature type="transmembrane region" description="Helical" evidence="2">
    <location>
        <begin position="70"/>
        <end position="90"/>
    </location>
</feature>
<evidence type="ECO:0000313" key="4">
    <source>
        <dbReference type="Proteomes" id="UP001202922"/>
    </source>
</evidence>
<feature type="transmembrane region" description="Helical" evidence="2">
    <location>
        <begin position="102"/>
        <end position="122"/>
    </location>
</feature>
<dbReference type="EMBL" id="JAKZBV010000001">
    <property type="protein sequence ID" value="MCH6471832.1"/>
    <property type="molecule type" value="Genomic_DNA"/>
</dbReference>
<comment type="caution">
    <text evidence="3">The sequence shown here is derived from an EMBL/GenBank/DDBJ whole genome shotgun (WGS) entry which is preliminary data.</text>
</comment>
<proteinExistence type="predicted"/>
<evidence type="ECO:0008006" key="5">
    <source>
        <dbReference type="Google" id="ProtNLM"/>
    </source>
</evidence>
<feature type="region of interest" description="Disordered" evidence="1">
    <location>
        <begin position="41"/>
        <end position="63"/>
    </location>
</feature>
<accession>A0ABS9U572</accession>
<evidence type="ECO:0000256" key="2">
    <source>
        <dbReference type="SAM" id="Phobius"/>
    </source>
</evidence>
<protein>
    <recommendedName>
        <fullName evidence="5">DUF4126 domain-containing protein</fullName>
    </recommendedName>
</protein>
<dbReference type="RefSeq" id="WP_241055768.1">
    <property type="nucleotide sequence ID" value="NZ_JAKZBV010000001.1"/>
</dbReference>
<keyword evidence="2" id="KW-0812">Transmembrane</keyword>
<reference evidence="3 4" key="1">
    <citation type="submission" date="2022-03" db="EMBL/GenBank/DDBJ databases">
        <title>Sinomonas sp. isolated from a soil.</title>
        <authorList>
            <person name="Han J."/>
            <person name="Kim D.-U."/>
        </authorList>
    </citation>
    <scope>NUCLEOTIDE SEQUENCE [LARGE SCALE GENOMIC DNA]</scope>
    <source>
        <strain evidence="3 4">5-5</strain>
    </source>
</reference>
<keyword evidence="2" id="KW-1133">Transmembrane helix</keyword>